<reference evidence="1 2" key="1">
    <citation type="journal article" date="2015" name="BMC Genomics">
        <title>Insights from the genome of Ophiocordyceps polyrhachis-furcata to pathogenicity and host specificity in insect fungi.</title>
        <authorList>
            <person name="Wichadakul D."/>
            <person name="Kobmoo N."/>
            <person name="Ingsriswang S."/>
            <person name="Tangphatsornruang S."/>
            <person name="Chantasingh D."/>
            <person name="Luangsa-ard J.J."/>
            <person name="Eurwilaichitr L."/>
        </authorList>
    </citation>
    <scope>NUCLEOTIDE SEQUENCE [LARGE SCALE GENOMIC DNA]</scope>
    <source>
        <strain evidence="1 2">BCC 54312</strain>
    </source>
</reference>
<feature type="non-terminal residue" evidence="1">
    <location>
        <position position="94"/>
    </location>
</feature>
<sequence>KAPRKRLSSRQLTFIIDLTLNFGRIRVNYKAFTDKVVIIEKQPAFSSTYCLKIEPKFKVLNEVKELLNLLAARIRVLGRKKEDINKARLKVAAY</sequence>
<feature type="non-terminal residue" evidence="1">
    <location>
        <position position="1"/>
    </location>
</feature>
<accession>A0A367LCU7</accession>
<dbReference type="EMBL" id="LKCN02000007">
    <property type="protein sequence ID" value="RCI12052.1"/>
    <property type="molecule type" value="Genomic_DNA"/>
</dbReference>
<gene>
    <name evidence="1" type="ORF">L249_1057</name>
</gene>
<protein>
    <submittedName>
        <fullName evidence="1">Uncharacterized protein</fullName>
    </submittedName>
</protein>
<proteinExistence type="predicted"/>
<evidence type="ECO:0000313" key="2">
    <source>
        <dbReference type="Proteomes" id="UP000253664"/>
    </source>
</evidence>
<keyword evidence="2" id="KW-1185">Reference proteome</keyword>
<comment type="caution">
    <text evidence="1">The sequence shown here is derived from an EMBL/GenBank/DDBJ whole genome shotgun (WGS) entry which is preliminary data.</text>
</comment>
<evidence type="ECO:0000313" key="1">
    <source>
        <dbReference type="EMBL" id="RCI12052.1"/>
    </source>
</evidence>
<dbReference type="AlphaFoldDB" id="A0A367LCU7"/>
<dbReference type="Proteomes" id="UP000253664">
    <property type="component" value="Unassembled WGS sequence"/>
</dbReference>
<organism evidence="1 2">
    <name type="scientific">Ophiocordyceps polyrhachis-furcata BCC 54312</name>
    <dbReference type="NCBI Taxonomy" id="1330021"/>
    <lineage>
        <taxon>Eukaryota</taxon>
        <taxon>Fungi</taxon>
        <taxon>Dikarya</taxon>
        <taxon>Ascomycota</taxon>
        <taxon>Pezizomycotina</taxon>
        <taxon>Sordariomycetes</taxon>
        <taxon>Hypocreomycetidae</taxon>
        <taxon>Hypocreales</taxon>
        <taxon>Ophiocordycipitaceae</taxon>
        <taxon>Ophiocordyceps</taxon>
    </lineage>
</organism>
<name>A0A367LCU7_9HYPO</name>